<dbReference type="PANTHER" id="PTHR19143:SF444">
    <property type="entry name" value="PROTEIN SCABROUS"/>
    <property type="match status" value="1"/>
</dbReference>
<evidence type="ECO:0000313" key="4">
    <source>
        <dbReference type="EMBL" id="CAH1139815.1"/>
    </source>
</evidence>
<feature type="domain" description="Fibrinogen C-terminal" evidence="3">
    <location>
        <begin position="360"/>
        <end position="561"/>
    </location>
</feature>
<dbReference type="InterPro" id="IPR036056">
    <property type="entry name" value="Fibrinogen-like_C"/>
</dbReference>
<evidence type="ECO:0000313" key="5">
    <source>
        <dbReference type="Proteomes" id="UP001153712"/>
    </source>
</evidence>
<dbReference type="PANTHER" id="PTHR19143">
    <property type="entry name" value="FIBRINOGEN/TENASCIN/ANGIOPOEITIN"/>
    <property type="match status" value="1"/>
</dbReference>
<dbReference type="InterPro" id="IPR002181">
    <property type="entry name" value="Fibrinogen_a/b/g_C_dom"/>
</dbReference>
<keyword evidence="1" id="KW-1015">Disulfide bond</keyword>
<dbReference type="Proteomes" id="UP001153712">
    <property type="component" value="Chromosome 1"/>
</dbReference>
<evidence type="ECO:0000259" key="3">
    <source>
        <dbReference type="PROSITE" id="PS51406"/>
    </source>
</evidence>
<feature type="coiled-coil region" evidence="2">
    <location>
        <begin position="10"/>
        <end position="74"/>
    </location>
</feature>
<proteinExistence type="predicted"/>
<dbReference type="PROSITE" id="PS00514">
    <property type="entry name" value="FIBRINOGEN_C_1"/>
    <property type="match status" value="1"/>
</dbReference>
<accession>A0A9P0DJS1</accession>
<evidence type="ECO:0000256" key="2">
    <source>
        <dbReference type="SAM" id="Coils"/>
    </source>
</evidence>
<dbReference type="Gene3D" id="3.90.215.10">
    <property type="entry name" value="Gamma Fibrinogen, chain A, domain 1"/>
    <property type="match status" value="1"/>
</dbReference>
<reference evidence="4" key="1">
    <citation type="submission" date="2022-01" db="EMBL/GenBank/DDBJ databases">
        <authorList>
            <person name="King R."/>
        </authorList>
    </citation>
    <scope>NUCLEOTIDE SEQUENCE</scope>
</reference>
<dbReference type="OrthoDB" id="9990035at2759"/>
<keyword evidence="5" id="KW-1185">Reference proteome</keyword>
<dbReference type="Pfam" id="PF00147">
    <property type="entry name" value="Fibrinogen_C"/>
    <property type="match status" value="1"/>
</dbReference>
<dbReference type="InterPro" id="IPR050373">
    <property type="entry name" value="Fibrinogen_C-term_domain"/>
</dbReference>
<dbReference type="AlphaFoldDB" id="A0A9P0DJS1"/>
<organism evidence="4 5">
    <name type="scientific">Phyllotreta striolata</name>
    <name type="common">Striped flea beetle</name>
    <name type="synonym">Crioceris striolata</name>
    <dbReference type="NCBI Taxonomy" id="444603"/>
    <lineage>
        <taxon>Eukaryota</taxon>
        <taxon>Metazoa</taxon>
        <taxon>Ecdysozoa</taxon>
        <taxon>Arthropoda</taxon>
        <taxon>Hexapoda</taxon>
        <taxon>Insecta</taxon>
        <taxon>Pterygota</taxon>
        <taxon>Neoptera</taxon>
        <taxon>Endopterygota</taxon>
        <taxon>Coleoptera</taxon>
        <taxon>Polyphaga</taxon>
        <taxon>Cucujiformia</taxon>
        <taxon>Chrysomeloidea</taxon>
        <taxon>Chrysomelidae</taxon>
        <taxon>Galerucinae</taxon>
        <taxon>Alticini</taxon>
        <taxon>Phyllotreta</taxon>
    </lineage>
</organism>
<dbReference type="InterPro" id="IPR014716">
    <property type="entry name" value="Fibrinogen_a/b/g_C_1"/>
</dbReference>
<dbReference type="InterPro" id="IPR020837">
    <property type="entry name" value="Fibrinogen_CS"/>
</dbReference>
<sequence length="563" mass="64870">MTVKWLFNAVEELKTEVAEVQDALNSSRALQDAERTEAQLALMRSDVSNLYVELENARIRNAKYEADIQVLKDELKGERAGARTTAEMCGKLKNQLKEAQLEWNQNWRILNEKSPLLENEISPYQPHPSRHQRILRQHVVRLEKSTKTLHKENYSLKSQLLKLQDDMKELQKRLNWKDELETLRKEKHGDNVNVNASLNKLMEIQSAQNANITNLTRQMSNFDKLHLSMLELLENVETIENKVDKTLPEFRKEISKLEIQVAESKSAISMFKEDQKNSIDSMKAIGFTVSTMQDKTGEDHEKLIRIDEMVKNLLKSTAIQTSKLHDHILKEESSSINVNATKATIHLVQELKSFESEYKSIVNKLPRDCGSVDGPAGLYLISPGDSEPILARCQDGWTTVQQRRDGSVDFNRNWNEYSNGFGSATGEHWLGNANLHRLTAANCSRLQINMRDIYGERWQANYDDFRVADYASGFRLFIDRYHGNASDAFAYQNLMEFSTVDNDRDISNTHCASNYEGGWWFSHCQHANLNGRYNLGLTWFDSSRNEWIAVADSEMRIKRRDVC</sequence>
<dbReference type="GO" id="GO:0005615">
    <property type="term" value="C:extracellular space"/>
    <property type="evidence" value="ECO:0007669"/>
    <property type="project" value="TreeGrafter"/>
</dbReference>
<dbReference type="SUPFAM" id="SSF56496">
    <property type="entry name" value="Fibrinogen C-terminal domain-like"/>
    <property type="match status" value="1"/>
</dbReference>
<gene>
    <name evidence="4" type="ORF">PHYEVI_LOCUS565</name>
</gene>
<dbReference type="SMART" id="SM00186">
    <property type="entry name" value="FBG"/>
    <property type="match status" value="1"/>
</dbReference>
<keyword evidence="2" id="KW-0175">Coiled coil</keyword>
<evidence type="ECO:0000256" key="1">
    <source>
        <dbReference type="ARBA" id="ARBA00023157"/>
    </source>
</evidence>
<dbReference type="PROSITE" id="PS51406">
    <property type="entry name" value="FIBRINOGEN_C_2"/>
    <property type="match status" value="1"/>
</dbReference>
<protein>
    <recommendedName>
        <fullName evidence="3">Fibrinogen C-terminal domain-containing protein</fullName>
    </recommendedName>
</protein>
<dbReference type="CDD" id="cd00087">
    <property type="entry name" value="FReD"/>
    <property type="match status" value="1"/>
</dbReference>
<name>A0A9P0DJS1_PHYSR</name>
<dbReference type="EMBL" id="OU900094">
    <property type="protein sequence ID" value="CAH1139815.1"/>
    <property type="molecule type" value="Genomic_DNA"/>
</dbReference>
<feature type="coiled-coil region" evidence="2">
    <location>
        <begin position="153"/>
        <end position="180"/>
    </location>
</feature>